<organism evidence="12 13">
    <name type="scientific">Seminavis robusta</name>
    <dbReference type="NCBI Taxonomy" id="568900"/>
    <lineage>
        <taxon>Eukaryota</taxon>
        <taxon>Sar</taxon>
        <taxon>Stramenopiles</taxon>
        <taxon>Ochrophyta</taxon>
        <taxon>Bacillariophyta</taxon>
        <taxon>Bacillariophyceae</taxon>
        <taxon>Bacillariophycidae</taxon>
        <taxon>Naviculales</taxon>
        <taxon>Naviculaceae</taxon>
        <taxon>Seminavis</taxon>
    </lineage>
</organism>
<keyword evidence="4 8" id="KW-0540">Nuclease</keyword>
<feature type="region of interest" description="Disordered" evidence="10">
    <location>
        <begin position="1"/>
        <end position="23"/>
    </location>
</feature>
<dbReference type="PANTHER" id="PTHR10954">
    <property type="entry name" value="RIBONUCLEASE H2 SUBUNIT A"/>
    <property type="match status" value="1"/>
</dbReference>
<comment type="caution">
    <text evidence="12">The sequence shown here is derived from an EMBL/GenBank/DDBJ whole genome shotgun (WGS) entry which is preliminary data.</text>
</comment>
<comment type="cofactor">
    <cofactor evidence="8">
        <name>Mn(2+)</name>
        <dbReference type="ChEBI" id="CHEBI:29035"/>
    </cofactor>
    <cofactor evidence="8">
        <name>Mg(2+)</name>
        <dbReference type="ChEBI" id="CHEBI:18420"/>
    </cofactor>
    <text evidence="8">Manganese or magnesium. Binds 1 divalent metal ion per monomer in the absence of substrate. May bind a second metal ion after substrate binding.</text>
</comment>
<dbReference type="InterPro" id="IPR023160">
    <property type="entry name" value="RNase_HII_hlx-loop-hlx_cap_dom"/>
</dbReference>
<dbReference type="SUPFAM" id="SSF53098">
    <property type="entry name" value="Ribonuclease H-like"/>
    <property type="match status" value="1"/>
</dbReference>
<evidence type="ECO:0000256" key="5">
    <source>
        <dbReference type="ARBA" id="ARBA00022723"/>
    </source>
</evidence>
<sequence length="386" mass="42717">MTISETTSTSTSADTGANTGNDDDNYIAAIYSSKRGVPFDSREESVKAMRALMGQQDSNDTPTVTQSQRPPLSNVHGQGPMFLSDIPKSARRPGVCVGIDEAGRGSVLGPMVYGAAFWNSSLDNNKDDKGKGIIPKGFHDSKQLTDDTRVSLLEQLMACAEIGWCSRILEASEISRNMLRAGLPYNLNHMSHDAAMAMIEAIQNAGVDIQTCYIDTVGNADHYKRKLERKFPNLEFVVESKADAKYATCSAASVVAKVLRDRMSETWQFTEPLAATKTVVSREFGSGYPSDPKCKQWMANNLHDPVFAWPDMVRFSWAPAKKTLLTDVAAMVAFEADEEEDDDALMDMASKKRQQAQMSAFLKKGKKDRRMPFFEERNLETVSDLF</sequence>
<comment type="function">
    <text evidence="9">Endonuclease that specifically degrades the RNA of RNA-DNA hybrids.</text>
</comment>
<evidence type="ECO:0000256" key="10">
    <source>
        <dbReference type="SAM" id="MobiDB-lite"/>
    </source>
</evidence>
<name>A0A9N8H5E7_9STRA</name>
<gene>
    <name evidence="12" type="ORF">SEMRO_72_G040030.1</name>
</gene>
<keyword evidence="13" id="KW-1185">Reference proteome</keyword>
<dbReference type="InterPro" id="IPR004649">
    <property type="entry name" value="RNase_H2_suA"/>
</dbReference>
<feature type="compositionally biased region" description="Polar residues" evidence="10">
    <location>
        <begin position="55"/>
        <end position="71"/>
    </location>
</feature>
<evidence type="ECO:0000256" key="7">
    <source>
        <dbReference type="ARBA" id="ARBA00022801"/>
    </source>
</evidence>
<dbReference type="EMBL" id="CAICTM010000071">
    <property type="protein sequence ID" value="CAB9499960.1"/>
    <property type="molecule type" value="Genomic_DNA"/>
</dbReference>
<keyword evidence="6 8" id="KW-0255">Endonuclease</keyword>
<proteinExistence type="inferred from homology"/>
<dbReference type="GO" id="GO:0006298">
    <property type="term" value="P:mismatch repair"/>
    <property type="evidence" value="ECO:0007669"/>
    <property type="project" value="TreeGrafter"/>
</dbReference>
<dbReference type="GO" id="GO:0032299">
    <property type="term" value="C:ribonuclease H2 complex"/>
    <property type="evidence" value="ECO:0007669"/>
    <property type="project" value="TreeGrafter"/>
</dbReference>
<evidence type="ECO:0000256" key="9">
    <source>
        <dbReference type="RuleBase" id="RU003515"/>
    </source>
</evidence>
<dbReference type="PROSITE" id="PS51975">
    <property type="entry name" value="RNASE_H_2"/>
    <property type="match status" value="1"/>
</dbReference>
<comment type="cofactor">
    <cofactor evidence="2">
        <name>Mg(2+)</name>
        <dbReference type="ChEBI" id="CHEBI:18420"/>
    </cofactor>
</comment>
<dbReference type="EC" id="3.1.26.4" evidence="9"/>
<dbReference type="AlphaFoldDB" id="A0A9N8H5E7"/>
<feature type="binding site" evidence="8">
    <location>
        <position position="215"/>
    </location>
    <ligand>
        <name>a divalent metal cation</name>
        <dbReference type="ChEBI" id="CHEBI:60240"/>
    </ligand>
</feature>
<evidence type="ECO:0000256" key="1">
    <source>
        <dbReference type="ARBA" id="ARBA00000077"/>
    </source>
</evidence>
<dbReference type="GO" id="GO:0043137">
    <property type="term" value="P:DNA replication, removal of RNA primer"/>
    <property type="evidence" value="ECO:0007669"/>
    <property type="project" value="TreeGrafter"/>
</dbReference>
<evidence type="ECO:0000256" key="2">
    <source>
        <dbReference type="ARBA" id="ARBA00001946"/>
    </source>
</evidence>
<feature type="binding site" evidence="8">
    <location>
        <position position="101"/>
    </location>
    <ligand>
        <name>a divalent metal cation</name>
        <dbReference type="ChEBI" id="CHEBI:60240"/>
    </ligand>
</feature>
<evidence type="ECO:0000256" key="8">
    <source>
        <dbReference type="PROSITE-ProRule" id="PRU01319"/>
    </source>
</evidence>
<evidence type="ECO:0000313" key="12">
    <source>
        <dbReference type="EMBL" id="CAB9499960.1"/>
    </source>
</evidence>
<evidence type="ECO:0000256" key="6">
    <source>
        <dbReference type="ARBA" id="ARBA00022759"/>
    </source>
</evidence>
<dbReference type="Gene3D" id="1.10.10.460">
    <property type="entry name" value="Ribonuclease hii. Domain 2"/>
    <property type="match status" value="1"/>
</dbReference>
<evidence type="ECO:0000256" key="4">
    <source>
        <dbReference type="ARBA" id="ARBA00022722"/>
    </source>
</evidence>
<dbReference type="GO" id="GO:0003723">
    <property type="term" value="F:RNA binding"/>
    <property type="evidence" value="ECO:0007669"/>
    <property type="project" value="UniProtKB-UniRule"/>
</dbReference>
<keyword evidence="5 8" id="KW-0479">Metal-binding</keyword>
<feature type="binding site" evidence="8">
    <location>
        <position position="100"/>
    </location>
    <ligand>
        <name>a divalent metal cation</name>
        <dbReference type="ChEBI" id="CHEBI:60240"/>
    </ligand>
</feature>
<dbReference type="InterPro" id="IPR001352">
    <property type="entry name" value="RNase_HII/HIII"/>
</dbReference>
<evidence type="ECO:0000256" key="3">
    <source>
        <dbReference type="ARBA" id="ARBA00007058"/>
    </source>
</evidence>
<dbReference type="FunFam" id="3.30.420.10:FF:000016">
    <property type="entry name" value="Ribonuclease"/>
    <property type="match status" value="1"/>
</dbReference>
<dbReference type="PANTHER" id="PTHR10954:SF7">
    <property type="entry name" value="RIBONUCLEASE H2 SUBUNIT A"/>
    <property type="match status" value="1"/>
</dbReference>
<dbReference type="InterPro" id="IPR024567">
    <property type="entry name" value="RNase_HII/HIII_dom"/>
</dbReference>
<evidence type="ECO:0000313" key="13">
    <source>
        <dbReference type="Proteomes" id="UP001153069"/>
    </source>
</evidence>
<accession>A0A9N8H5E7</accession>
<dbReference type="InterPro" id="IPR036397">
    <property type="entry name" value="RNaseH_sf"/>
</dbReference>
<dbReference type="CDD" id="cd07181">
    <property type="entry name" value="RNase_HII_eukaryota_like"/>
    <property type="match status" value="1"/>
</dbReference>
<dbReference type="GO" id="GO:0046872">
    <property type="term" value="F:metal ion binding"/>
    <property type="evidence" value="ECO:0007669"/>
    <property type="project" value="UniProtKB-KW"/>
</dbReference>
<dbReference type="Proteomes" id="UP001153069">
    <property type="component" value="Unassembled WGS sequence"/>
</dbReference>
<comment type="similarity">
    <text evidence="3">Belongs to the RNase HII family. Eukaryotic subfamily.</text>
</comment>
<keyword evidence="7 8" id="KW-0378">Hydrolase</keyword>
<feature type="compositionally biased region" description="Low complexity" evidence="10">
    <location>
        <begin position="1"/>
        <end position="20"/>
    </location>
</feature>
<protein>
    <recommendedName>
        <fullName evidence="9">Ribonuclease</fullName>
        <ecNumber evidence="9">3.1.26.4</ecNumber>
    </recommendedName>
</protein>
<dbReference type="NCBIfam" id="TIGR00729">
    <property type="entry name" value="ribonuclease HII"/>
    <property type="match status" value="1"/>
</dbReference>
<dbReference type="GO" id="GO:0004523">
    <property type="term" value="F:RNA-DNA hybrid ribonuclease activity"/>
    <property type="evidence" value="ECO:0007669"/>
    <property type="project" value="UniProtKB-UniRule"/>
</dbReference>
<comment type="catalytic activity">
    <reaction evidence="1 8 9">
        <text>Endonucleolytic cleavage to 5'-phosphomonoester.</text>
        <dbReference type="EC" id="3.1.26.4"/>
    </reaction>
</comment>
<feature type="region of interest" description="Disordered" evidence="10">
    <location>
        <begin position="54"/>
        <end position="78"/>
    </location>
</feature>
<evidence type="ECO:0000259" key="11">
    <source>
        <dbReference type="PROSITE" id="PS51975"/>
    </source>
</evidence>
<reference evidence="12" key="1">
    <citation type="submission" date="2020-06" db="EMBL/GenBank/DDBJ databases">
        <authorList>
            <consortium name="Plant Systems Biology data submission"/>
        </authorList>
    </citation>
    <scope>NUCLEOTIDE SEQUENCE</scope>
    <source>
        <strain evidence="12">D6</strain>
    </source>
</reference>
<dbReference type="FunFam" id="1.10.10.460:FF:000001">
    <property type="entry name" value="Ribonuclease"/>
    <property type="match status" value="1"/>
</dbReference>
<dbReference type="OrthoDB" id="7462577at2759"/>
<dbReference type="Gene3D" id="3.30.420.10">
    <property type="entry name" value="Ribonuclease H-like superfamily/Ribonuclease H"/>
    <property type="match status" value="1"/>
</dbReference>
<feature type="domain" description="RNase H type-2" evidence="11">
    <location>
        <begin position="94"/>
        <end position="329"/>
    </location>
</feature>
<dbReference type="Pfam" id="PF01351">
    <property type="entry name" value="RNase_HII"/>
    <property type="match status" value="1"/>
</dbReference>
<dbReference type="InterPro" id="IPR012337">
    <property type="entry name" value="RNaseH-like_sf"/>
</dbReference>